<feature type="signal peptide" evidence="7">
    <location>
        <begin position="1"/>
        <end position="21"/>
    </location>
</feature>
<dbReference type="GO" id="GO:0005743">
    <property type="term" value="C:mitochondrial inner membrane"/>
    <property type="evidence" value="ECO:0007669"/>
    <property type="project" value="TreeGrafter"/>
</dbReference>
<dbReference type="GeneID" id="17271729"/>
<dbReference type="GO" id="GO:0006879">
    <property type="term" value="P:intracellular iron ion homeostasis"/>
    <property type="evidence" value="ECO:0007669"/>
    <property type="project" value="TreeGrafter"/>
</dbReference>
<keyword evidence="2" id="KW-0813">Transport</keyword>
<reference evidence="9" key="2">
    <citation type="submission" date="2024-10" db="UniProtKB">
        <authorList>
            <consortium name="EnsemblProtists"/>
        </authorList>
    </citation>
    <scope>IDENTIFICATION</scope>
</reference>
<dbReference type="PANTHER" id="PTHR24221">
    <property type="entry name" value="ATP-BINDING CASSETTE SUB-FAMILY B"/>
    <property type="match status" value="1"/>
</dbReference>
<keyword evidence="3 6" id="KW-0812">Transmembrane</keyword>
<evidence type="ECO:0000313" key="9">
    <source>
        <dbReference type="EnsemblProtists" id="EOD26186"/>
    </source>
</evidence>
<dbReference type="EnsemblProtists" id="EOD26186">
    <property type="protein sequence ID" value="EOD26186"/>
    <property type="gene ID" value="EMIHUDRAFT_457406"/>
</dbReference>
<evidence type="ECO:0000256" key="6">
    <source>
        <dbReference type="SAM" id="Phobius"/>
    </source>
</evidence>
<evidence type="ECO:0000259" key="8">
    <source>
        <dbReference type="PROSITE" id="PS50929"/>
    </source>
</evidence>
<dbReference type="KEGG" id="ehx:EMIHUDRAFT_457406"/>
<dbReference type="Proteomes" id="UP000013827">
    <property type="component" value="Unassembled WGS sequence"/>
</dbReference>
<dbReference type="PaxDb" id="2903-EOD26186"/>
<feature type="transmembrane region" description="Helical" evidence="6">
    <location>
        <begin position="109"/>
        <end position="127"/>
    </location>
</feature>
<feature type="transmembrane region" description="Helical" evidence="6">
    <location>
        <begin position="253"/>
        <end position="274"/>
    </location>
</feature>
<evidence type="ECO:0000256" key="1">
    <source>
        <dbReference type="ARBA" id="ARBA00004141"/>
    </source>
</evidence>
<dbReference type="InterPro" id="IPR039421">
    <property type="entry name" value="Type_1_exporter"/>
</dbReference>
<dbReference type="HOGENOM" id="CLU_000604_84_1_1"/>
<evidence type="ECO:0000256" key="3">
    <source>
        <dbReference type="ARBA" id="ARBA00022692"/>
    </source>
</evidence>
<comment type="subcellular location">
    <subcellularLocation>
        <location evidence="1">Membrane</location>
        <topology evidence="1">Multi-pass membrane protein</topology>
    </subcellularLocation>
</comment>
<evidence type="ECO:0000256" key="7">
    <source>
        <dbReference type="SAM" id="SignalP"/>
    </source>
</evidence>
<sequence>MVVGLIAAWLLPAASLRPAASLLPAASLRPSSVAQRAWQPQTQCRSHTPVMREPEPLLSRIARLPRRVLHSITEGDRINRNAPPPPGERRVGVAFVMGYLWPERGVRTARLRVLASLALLVVAKVFIVRVPFMFKRAIDAVVDGAVPRSTSVGLMFAYGVSRAVYTFLQEGRYLLFTPVGQSALRRFTADAFAHVQSLDAMWLGGQSTGELSRVFARGMRGMNALLRLVVFNIGPTLLETALALWLLGRRYGGAFLAVSLATVSAFVGWSLLVVQRRVALLCAVNDTDNVLFTRLFNALLCNEAVRTNANEDFEVRRYDDSLALAERLAVADVKTVAALNVGQAVCFWGGLGCMMVLCAGCVSSGALTVGDAVAINGLLLQLQQPLASLGFTYQEIRQATADMRQLLALLRRLPRVRPPAGAPPLASAGTASRLRFDGVSFGPRLLMGARVAKRGLLAHQALRLHDPGRGRVTIDGDDIAAVSLSSLRQRVSLDTILFDDTAEYNIRYGNLSASDEQVASAAERVGLLTPGGGLTPPQGFATRCKAVLDEAFANVTVLTVAHRLRSVMDYDQILVMQQGRLVERGTHAALLCANGTYARLWQRQADGGGDGADAFWRDGIPDYCELVDSESIARLAMGDVEDALTLRALDSVDGRGQGRGGWLW</sequence>
<dbReference type="InterPro" id="IPR036640">
    <property type="entry name" value="ABC1_TM_sf"/>
</dbReference>
<organism evidence="9 10">
    <name type="scientific">Emiliania huxleyi (strain CCMP1516)</name>
    <dbReference type="NCBI Taxonomy" id="280463"/>
    <lineage>
        <taxon>Eukaryota</taxon>
        <taxon>Haptista</taxon>
        <taxon>Haptophyta</taxon>
        <taxon>Prymnesiophyceae</taxon>
        <taxon>Isochrysidales</taxon>
        <taxon>Noelaerhabdaceae</taxon>
        <taxon>Emiliania</taxon>
    </lineage>
</organism>
<protein>
    <recommendedName>
        <fullName evidence="8">ABC transmembrane type-1 domain-containing protein</fullName>
    </recommendedName>
</protein>
<dbReference type="OMA" id="ITEYNIL"/>
<keyword evidence="7" id="KW-0732">Signal</keyword>
<dbReference type="STRING" id="2903.R1ET90"/>
<dbReference type="GO" id="GO:0005524">
    <property type="term" value="F:ATP binding"/>
    <property type="evidence" value="ECO:0007669"/>
    <property type="project" value="InterPro"/>
</dbReference>
<dbReference type="InterPro" id="IPR011527">
    <property type="entry name" value="ABC1_TM_dom"/>
</dbReference>
<accession>A0A0D3JRQ1</accession>
<dbReference type="eggNOG" id="KOG0057">
    <property type="taxonomic scope" value="Eukaryota"/>
</dbReference>
<dbReference type="SUPFAM" id="SSF90123">
    <property type="entry name" value="ABC transporter transmembrane region"/>
    <property type="match status" value="1"/>
</dbReference>
<feature type="chain" id="PRO_5044291538" description="ABC transmembrane type-1 domain-containing protein" evidence="7">
    <location>
        <begin position="22"/>
        <end position="664"/>
    </location>
</feature>
<dbReference type="SUPFAM" id="SSF52540">
    <property type="entry name" value="P-loop containing nucleoside triphosphate hydrolases"/>
    <property type="match status" value="1"/>
</dbReference>
<feature type="domain" description="ABC transmembrane type-1" evidence="8">
    <location>
        <begin position="114"/>
        <end position="398"/>
    </location>
</feature>
<dbReference type="InterPro" id="IPR027417">
    <property type="entry name" value="P-loop_NTPase"/>
</dbReference>
<keyword evidence="5 6" id="KW-0472">Membrane</keyword>
<dbReference type="RefSeq" id="XP_005778615.1">
    <property type="nucleotide sequence ID" value="XM_005778558.1"/>
</dbReference>
<dbReference type="Gene3D" id="3.40.50.300">
    <property type="entry name" value="P-loop containing nucleotide triphosphate hydrolases"/>
    <property type="match status" value="2"/>
</dbReference>
<evidence type="ECO:0000256" key="5">
    <source>
        <dbReference type="ARBA" id="ARBA00023136"/>
    </source>
</evidence>
<dbReference type="CDD" id="cd18582">
    <property type="entry name" value="ABC_6TM_ATM1_ABCB7"/>
    <property type="match status" value="1"/>
</dbReference>
<dbReference type="AlphaFoldDB" id="A0A0D3JRQ1"/>
<keyword evidence="10" id="KW-1185">Reference proteome</keyword>
<keyword evidence="4 6" id="KW-1133">Transmembrane helix</keyword>
<evidence type="ECO:0000256" key="2">
    <source>
        <dbReference type="ARBA" id="ARBA00022448"/>
    </source>
</evidence>
<evidence type="ECO:0000256" key="4">
    <source>
        <dbReference type="ARBA" id="ARBA00022989"/>
    </source>
</evidence>
<dbReference type="PROSITE" id="PS50929">
    <property type="entry name" value="ABC_TM1F"/>
    <property type="match status" value="1"/>
</dbReference>
<dbReference type="Gene3D" id="1.20.1560.10">
    <property type="entry name" value="ABC transporter type 1, transmembrane domain"/>
    <property type="match status" value="1"/>
</dbReference>
<dbReference type="PANTHER" id="PTHR24221:SF402">
    <property type="entry name" value="IRON-SULFUR CLUSTERS TRANSPORTER ABCB7, MITOCHONDRIAL"/>
    <property type="match status" value="1"/>
</dbReference>
<proteinExistence type="predicted"/>
<feature type="transmembrane region" description="Helical" evidence="6">
    <location>
        <begin position="225"/>
        <end position="247"/>
    </location>
</feature>
<reference evidence="10" key="1">
    <citation type="journal article" date="2013" name="Nature">
        <title>Pan genome of the phytoplankton Emiliania underpins its global distribution.</title>
        <authorList>
            <person name="Read B.A."/>
            <person name="Kegel J."/>
            <person name="Klute M.J."/>
            <person name="Kuo A."/>
            <person name="Lefebvre S.C."/>
            <person name="Maumus F."/>
            <person name="Mayer C."/>
            <person name="Miller J."/>
            <person name="Monier A."/>
            <person name="Salamov A."/>
            <person name="Young J."/>
            <person name="Aguilar M."/>
            <person name="Claverie J.M."/>
            <person name="Frickenhaus S."/>
            <person name="Gonzalez K."/>
            <person name="Herman E.K."/>
            <person name="Lin Y.C."/>
            <person name="Napier J."/>
            <person name="Ogata H."/>
            <person name="Sarno A.F."/>
            <person name="Shmutz J."/>
            <person name="Schroeder D."/>
            <person name="de Vargas C."/>
            <person name="Verret F."/>
            <person name="von Dassow P."/>
            <person name="Valentin K."/>
            <person name="Van de Peer Y."/>
            <person name="Wheeler G."/>
            <person name="Dacks J.B."/>
            <person name="Delwiche C.F."/>
            <person name="Dyhrman S.T."/>
            <person name="Glockner G."/>
            <person name="John U."/>
            <person name="Richards T."/>
            <person name="Worden A.Z."/>
            <person name="Zhang X."/>
            <person name="Grigoriev I.V."/>
            <person name="Allen A.E."/>
            <person name="Bidle K."/>
            <person name="Borodovsky M."/>
            <person name="Bowler C."/>
            <person name="Brownlee C."/>
            <person name="Cock J.M."/>
            <person name="Elias M."/>
            <person name="Gladyshev V.N."/>
            <person name="Groth M."/>
            <person name="Guda C."/>
            <person name="Hadaegh A."/>
            <person name="Iglesias-Rodriguez M.D."/>
            <person name="Jenkins J."/>
            <person name="Jones B.M."/>
            <person name="Lawson T."/>
            <person name="Leese F."/>
            <person name="Lindquist E."/>
            <person name="Lobanov A."/>
            <person name="Lomsadze A."/>
            <person name="Malik S.B."/>
            <person name="Marsh M.E."/>
            <person name="Mackinder L."/>
            <person name="Mock T."/>
            <person name="Mueller-Roeber B."/>
            <person name="Pagarete A."/>
            <person name="Parker M."/>
            <person name="Probert I."/>
            <person name="Quesneville H."/>
            <person name="Raines C."/>
            <person name="Rensing S.A."/>
            <person name="Riano-Pachon D.M."/>
            <person name="Richier S."/>
            <person name="Rokitta S."/>
            <person name="Shiraiwa Y."/>
            <person name="Soanes D.M."/>
            <person name="van der Giezen M."/>
            <person name="Wahlund T.M."/>
            <person name="Williams B."/>
            <person name="Wilson W."/>
            <person name="Wolfe G."/>
            <person name="Wurch L.L."/>
        </authorList>
    </citation>
    <scope>NUCLEOTIDE SEQUENCE</scope>
</reference>
<name>A0A0D3JRQ1_EMIH1</name>
<evidence type="ECO:0000313" key="10">
    <source>
        <dbReference type="Proteomes" id="UP000013827"/>
    </source>
</evidence>
<dbReference type="Pfam" id="PF00664">
    <property type="entry name" value="ABC_membrane"/>
    <property type="match status" value="1"/>
</dbReference>
<dbReference type="GO" id="GO:0140359">
    <property type="term" value="F:ABC-type transporter activity"/>
    <property type="evidence" value="ECO:0007669"/>
    <property type="project" value="InterPro"/>
</dbReference>